<dbReference type="Gene3D" id="3.90.850.10">
    <property type="entry name" value="Fumarylacetoacetase-like, C-terminal domain"/>
    <property type="match status" value="1"/>
</dbReference>
<name>A0ABS4GZC8_9BACL</name>
<dbReference type="EMBL" id="JAGGKP010000001">
    <property type="protein sequence ID" value="MBP1935245.1"/>
    <property type="molecule type" value="Genomic_DNA"/>
</dbReference>
<organism evidence="3 4">
    <name type="scientific">Paenibacillus sediminis</name>
    <dbReference type="NCBI Taxonomy" id="664909"/>
    <lineage>
        <taxon>Bacteria</taxon>
        <taxon>Bacillati</taxon>
        <taxon>Bacillota</taxon>
        <taxon>Bacilli</taxon>
        <taxon>Bacillales</taxon>
        <taxon>Paenibacillaceae</taxon>
        <taxon>Paenibacillus</taxon>
    </lineage>
</organism>
<keyword evidence="1 3" id="KW-0456">Lyase</keyword>
<dbReference type="PANTHER" id="PTHR30143:SF0">
    <property type="entry name" value="2-KETO-4-PENTENOATE HYDRATASE"/>
    <property type="match status" value="1"/>
</dbReference>
<dbReference type="InterPro" id="IPR011234">
    <property type="entry name" value="Fumarylacetoacetase-like_C"/>
</dbReference>
<dbReference type="RefSeq" id="WP_209844355.1">
    <property type="nucleotide sequence ID" value="NZ_CBCRVE010000001.1"/>
</dbReference>
<proteinExistence type="predicted"/>
<dbReference type="SUPFAM" id="SSF56529">
    <property type="entry name" value="FAH"/>
    <property type="match status" value="1"/>
</dbReference>
<evidence type="ECO:0000313" key="4">
    <source>
        <dbReference type="Proteomes" id="UP001519273"/>
    </source>
</evidence>
<reference evidence="3 4" key="1">
    <citation type="submission" date="2021-03" db="EMBL/GenBank/DDBJ databases">
        <title>Genomic Encyclopedia of Type Strains, Phase IV (KMG-IV): sequencing the most valuable type-strain genomes for metagenomic binning, comparative biology and taxonomic classification.</title>
        <authorList>
            <person name="Goeker M."/>
        </authorList>
    </citation>
    <scope>NUCLEOTIDE SEQUENCE [LARGE SCALE GENOMIC DNA]</scope>
    <source>
        <strain evidence="3 4">DSM 23491</strain>
    </source>
</reference>
<gene>
    <name evidence="3" type="ORF">J2Z20_000106</name>
</gene>
<evidence type="ECO:0000313" key="3">
    <source>
        <dbReference type="EMBL" id="MBP1935245.1"/>
    </source>
</evidence>
<dbReference type="GO" id="GO:0047437">
    <property type="term" value="F:4-oxalocrotonate decarboxylase activity"/>
    <property type="evidence" value="ECO:0007669"/>
    <property type="project" value="UniProtKB-EC"/>
</dbReference>
<dbReference type="EC" id="4.1.1.77" evidence="3"/>
<protein>
    <submittedName>
        <fullName evidence="3">2-oxo-3-hexenedioate decarboxylase</fullName>
        <ecNumber evidence="3">4.1.1.77</ecNumber>
    </submittedName>
</protein>
<feature type="domain" description="Fumarylacetoacetase-like C-terminal" evidence="2">
    <location>
        <begin position="84"/>
        <end position="258"/>
    </location>
</feature>
<sequence length="260" mass="28342">MDTATVKKIAKYLHLAELEKREVPRITLQYPELSVEEAYEIQEHLVQIKLEHGHNIVGPKMGLTSQAKMKQMGVDEPIYGYVFDHMVKSGQEISLSDYIHPKVEAEIAFILGKDLEGTNVTIHQVLDATEYITPALEIIDSRYENFNFTLPDVIADNASSSGVLFGTLLQPPHKLELDLIGVTLLINGHTRDLGAGAAVLGHPAKSVAMLANMLGRRGLKLKAGQVILTGGITGAIQFEAKDTVSAKFAGIGSVDFVVKE</sequence>
<dbReference type="PANTHER" id="PTHR30143">
    <property type="entry name" value="ACID HYDRATASE"/>
    <property type="match status" value="1"/>
</dbReference>
<dbReference type="Proteomes" id="UP001519273">
    <property type="component" value="Unassembled WGS sequence"/>
</dbReference>
<evidence type="ECO:0000259" key="2">
    <source>
        <dbReference type="Pfam" id="PF01557"/>
    </source>
</evidence>
<dbReference type="InterPro" id="IPR050772">
    <property type="entry name" value="Hydratase-Decarb/MhpD_sf"/>
</dbReference>
<accession>A0ABS4GZC8</accession>
<dbReference type="InterPro" id="IPR036663">
    <property type="entry name" value="Fumarylacetoacetase_C_sf"/>
</dbReference>
<comment type="caution">
    <text evidence="3">The sequence shown here is derived from an EMBL/GenBank/DDBJ whole genome shotgun (WGS) entry which is preliminary data.</text>
</comment>
<dbReference type="Pfam" id="PF01557">
    <property type="entry name" value="FAA_hydrolase"/>
    <property type="match status" value="1"/>
</dbReference>
<keyword evidence="4" id="KW-1185">Reference proteome</keyword>
<evidence type="ECO:0000256" key="1">
    <source>
        <dbReference type="ARBA" id="ARBA00023239"/>
    </source>
</evidence>